<dbReference type="InterPro" id="IPR038371">
    <property type="entry name" value="Cu_polyphenol_OxRdtase_sf"/>
</dbReference>
<evidence type="ECO:0000313" key="12">
    <source>
        <dbReference type="EMBL" id="NYI72104.1"/>
    </source>
</evidence>
<keyword evidence="7" id="KW-0862">Zinc</keyword>
<dbReference type="Pfam" id="PF02578">
    <property type="entry name" value="Cu-oxidase_4"/>
    <property type="match status" value="1"/>
</dbReference>
<comment type="catalytic activity">
    <reaction evidence="1">
        <text>inosine + phosphate = alpha-D-ribose 1-phosphate + hypoxanthine</text>
        <dbReference type="Rhea" id="RHEA:27646"/>
        <dbReference type="ChEBI" id="CHEBI:17368"/>
        <dbReference type="ChEBI" id="CHEBI:17596"/>
        <dbReference type="ChEBI" id="CHEBI:43474"/>
        <dbReference type="ChEBI" id="CHEBI:57720"/>
        <dbReference type="EC" id="2.4.2.1"/>
    </reaction>
    <physiologicalReaction direction="left-to-right" evidence="1">
        <dbReference type="Rhea" id="RHEA:27647"/>
    </physiologicalReaction>
</comment>
<dbReference type="PANTHER" id="PTHR30616">
    <property type="entry name" value="UNCHARACTERIZED PROTEIN YFIH"/>
    <property type="match status" value="1"/>
</dbReference>
<keyword evidence="4" id="KW-0808">Transferase</keyword>
<keyword evidence="13" id="KW-1185">Reference proteome</keyword>
<name>A0A7Z0DAP8_9ACTN</name>
<organism evidence="12 13">
    <name type="scientific">Naumannella cuiyingiana</name>
    <dbReference type="NCBI Taxonomy" id="1347891"/>
    <lineage>
        <taxon>Bacteria</taxon>
        <taxon>Bacillati</taxon>
        <taxon>Actinomycetota</taxon>
        <taxon>Actinomycetes</taxon>
        <taxon>Propionibacteriales</taxon>
        <taxon>Propionibacteriaceae</taxon>
        <taxon>Naumannella</taxon>
    </lineage>
</organism>
<evidence type="ECO:0000256" key="4">
    <source>
        <dbReference type="ARBA" id="ARBA00022679"/>
    </source>
</evidence>
<evidence type="ECO:0000256" key="3">
    <source>
        <dbReference type="ARBA" id="ARBA00007353"/>
    </source>
</evidence>
<evidence type="ECO:0000256" key="10">
    <source>
        <dbReference type="ARBA" id="ARBA00048968"/>
    </source>
</evidence>
<dbReference type="EMBL" id="JACBZS010000001">
    <property type="protein sequence ID" value="NYI72104.1"/>
    <property type="molecule type" value="Genomic_DNA"/>
</dbReference>
<sequence>MFRLHRPAGPGGPGYAFTDRVGGSGPVGLTLGGAATHGVETVRRDGRAVLAAIGVERLYTPWQVHGTDVLTIDDAALSGWSADAWLGSAVPGQPASPQADALVTDRPGVALLIRTADCLPVIFVDETARAVGVAHAGRVGLAAGVLTRTVEALAALGATAPTAVIGPAICGSCYEVPGEMRDAVAAGLPGAAATTSWGTPALDLPGAARQQLLGLGCRVEQVAACTREDPLLHSYRRDGARMGSLGALVWLAPRVGGAIPATAAPGR</sequence>
<proteinExistence type="inferred from homology"/>
<evidence type="ECO:0000256" key="5">
    <source>
        <dbReference type="ARBA" id="ARBA00022723"/>
    </source>
</evidence>
<dbReference type="PANTHER" id="PTHR30616:SF2">
    <property type="entry name" value="PURINE NUCLEOSIDE PHOSPHORYLASE LACC1"/>
    <property type="match status" value="1"/>
</dbReference>
<dbReference type="GO" id="GO:0016787">
    <property type="term" value="F:hydrolase activity"/>
    <property type="evidence" value="ECO:0007669"/>
    <property type="project" value="UniProtKB-KW"/>
</dbReference>
<comment type="catalytic activity">
    <reaction evidence="10">
        <text>adenosine + phosphate = alpha-D-ribose 1-phosphate + adenine</text>
        <dbReference type="Rhea" id="RHEA:27642"/>
        <dbReference type="ChEBI" id="CHEBI:16335"/>
        <dbReference type="ChEBI" id="CHEBI:16708"/>
        <dbReference type="ChEBI" id="CHEBI:43474"/>
        <dbReference type="ChEBI" id="CHEBI:57720"/>
        <dbReference type="EC" id="2.4.2.1"/>
    </reaction>
    <physiologicalReaction direction="left-to-right" evidence="10">
        <dbReference type="Rhea" id="RHEA:27643"/>
    </physiologicalReaction>
</comment>
<evidence type="ECO:0000256" key="11">
    <source>
        <dbReference type="ARBA" id="ARBA00049893"/>
    </source>
</evidence>
<keyword evidence="6" id="KW-0378">Hydrolase</keyword>
<gene>
    <name evidence="12" type="ORF">GGQ54_002664</name>
</gene>
<evidence type="ECO:0000256" key="8">
    <source>
        <dbReference type="ARBA" id="ARBA00023008"/>
    </source>
</evidence>
<dbReference type="CDD" id="cd16833">
    <property type="entry name" value="YfiH"/>
    <property type="match status" value="1"/>
</dbReference>
<evidence type="ECO:0000313" key="13">
    <source>
        <dbReference type="Proteomes" id="UP000527616"/>
    </source>
</evidence>
<comment type="caution">
    <text evidence="12">The sequence shown here is derived from an EMBL/GenBank/DDBJ whole genome shotgun (WGS) entry which is preliminary data.</text>
</comment>
<comment type="catalytic activity">
    <reaction evidence="11">
        <text>S-methyl-5'-thioadenosine + phosphate = 5-(methylsulfanyl)-alpha-D-ribose 1-phosphate + adenine</text>
        <dbReference type="Rhea" id="RHEA:11852"/>
        <dbReference type="ChEBI" id="CHEBI:16708"/>
        <dbReference type="ChEBI" id="CHEBI:17509"/>
        <dbReference type="ChEBI" id="CHEBI:43474"/>
        <dbReference type="ChEBI" id="CHEBI:58533"/>
        <dbReference type="EC" id="2.4.2.28"/>
    </reaction>
    <physiologicalReaction direction="left-to-right" evidence="11">
        <dbReference type="Rhea" id="RHEA:11853"/>
    </physiologicalReaction>
</comment>
<keyword evidence="8" id="KW-0186">Copper</keyword>
<protein>
    <recommendedName>
        <fullName evidence="14">Purine nucleoside phosphorylase</fullName>
    </recommendedName>
</protein>
<dbReference type="InterPro" id="IPR011324">
    <property type="entry name" value="Cytotoxic_necrot_fac-like_cat"/>
</dbReference>
<evidence type="ECO:0008006" key="14">
    <source>
        <dbReference type="Google" id="ProtNLM"/>
    </source>
</evidence>
<evidence type="ECO:0000256" key="6">
    <source>
        <dbReference type="ARBA" id="ARBA00022801"/>
    </source>
</evidence>
<evidence type="ECO:0000256" key="2">
    <source>
        <dbReference type="ARBA" id="ARBA00003215"/>
    </source>
</evidence>
<reference evidence="12 13" key="1">
    <citation type="submission" date="2020-07" db="EMBL/GenBank/DDBJ databases">
        <title>Sequencing the genomes of 1000 actinobacteria strains.</title>
        <authorList>
            <person name="Klenk H.-P."/>
        </authorList>
    </citation>
    <scope>NUCLEOTIDE SEQUENCE [LARGE SCALE GENOMIC DNA]</scope>
    <source>
        <strain evidence="12 13">DSM 103164</strain>
    </source>
</reference>
<dbReference type="Proteomes" id="UP000527616">
    <property type="component" value="Unassembled WGS sequence"/>
</dbReference>
<comment type="function">
    <text evidence="2">Purine nucleoside enzyme that catalyzes the phosphorolysis of adenosine and inosine nucleosides, yielding D-ribose 1-phosphate and the respective free bases, adenine and hypoxanthine. Also catalyzes the phosphorolysis of S-methyl-5'-thioadenosine into adenine and S-methyl-5-thio-alpha-D-ribose 1-phosphate. Also has adenosine deaminase activity.</text>
</comment>
<dbReference type="InterPro" id="IPR003730">
    <property type="entry name" value="Cu_polyphenol_OxRdtase"/>
</dbReference>
<comment type="catalytic activity">
    <reaction evidence="9">
        <text>adenosine + H2O + H(+) = inosine + NH4(+)</text>
        <dbReference type="Rhea" id="RHEA:24408"/>
        <dbReference type="ChEBI" id="CHEBI:15377"/>
        <dbReference type="ChEBI" id="CHEBI:15378"/>
        <dbReference type="ChEBI" id="CHEBI:16335"/>
        <dbReference type="ChEBI" id="CHEBI:17596"/>
        <dbReference type="ChEBI" id="CHEBI:28938"/>
        <dbReference type="EC" id="3.5.4.4"/>
    </reaction>
    <physiologicalReaction direction="left-to-right" evidence="9">
        <dbReference type="Rhea" id="RHEA:24409"/>
    </physiologicalReaction>
</comment>
<dbReference type="GO" id="GO:0005507">
    <property type="term" value="F:copper ion binding"/>
    <property type="evidence" value="ECO:0007669"/>
    <property type="project" value="TreeGrafter"/>
</dbReference>
<accession>A0A7Z0DAP8</accession>
<evidence type="ECO:0000256" key="9">
    <source>
        <dbReference type="ARBA" id="ARBA00047989"/>
    </source>
</evidence>
<dbReference type="GO" id="GO:0017061">
    <property type="term" value="F:S-methyl-5-thioadenosine phosphorylase activity"/>
    <property type="evidence" value="ECO:0007669"/>
    <property type="project" value="UniProtKB-EC"/>
</dbReference>
<dbReference type="Gene3D" id="3.60.140.10">
    <property type="entry name" value="CNF1/YfiH-like putative cysteine hydrolases"/>
    <property type="match status" value="1"/>
</dbReference>
<evidence type="ECO:0000256" key="1">
    <source>
        <dbReference type="ARBA" id="ARBA00000553"/>
    </source>
</evidence>
<dbReference type="RefSeq" id="WP_179445843.1">
    <property type="nucleotide sequence ID" value="NZ_JACBZS010000001.1"/>
</dbReference>
<comment type="similarity">
    <text evidence="3">Belongs to the purine nucleoside phosphorylase YfiH/LACC1 family.</text>
</comment>
<dbReference type="SUPFAM" id="SSF64438">
    <property type="entry name" value="CNF1/YfiH-like putative cysteine hydrolases"/>
    <property type="match status" value="1"/>
</dbReference>
<keyword evidence="5" id="KW-0479">Metal-binding</keyword>
<dbReference type="AlphaFoldDB" id="A0A7Z0DAP8"/>
<evidence type="ECO:0000256" key="7">
    <source>
        <dbReference type="ARBA" id="ARBA00022833"/>
    </source>
</evidence>